<feature type="domain" description="LRRCT" evidence="6">
    <location>
        <begin position="695"/>
        <end position="741"/>
    </location>
</feature>
<dbReference type="Proteomes" id="UP001652642">
    <property type="component" value="Chromosome 5"/>
</dbReference>
<dbReference type="InterPro" id="IPR032675">
    <property type="entry name" value="LRR_dom_sf"/>
</dbReference>
<feature type="domain" description="LRRNT" evidence="5">
    <location>
        <begin position="64"/>
        <end position="98"/>
    </location>
</feature>
<dbReference type="InterPro" id="IPR000483">
    <property type="entry name" value="Cys-rich_flank_reg_C"/>
</dbReference>
<evidence type="ECO:0000313" key="8">
    <source>
        <dbReference type="RefSeq" id="XP_072856252.1"/>
    </source>
</evidence>
<dbReference type="InterPro" id="IPR000372">
    <property type="entry name" value="LRRNT"/>
</dbReference>
<keyword evidence="1" id="KW-0433">Leucine-rich repeat</keyword>
<gene>
    <name evidence="8" type="primary">CHADL</name>
</gene>
<evidence type="ECO:0000256" key="3">
    <source>
        <dbReference type="ARBA" id="ARBA00022737"/>
    </source>
</evidence>
<keyword evidence="7" id="KW-1185">Reference proteome</keyword>
<feature type="region of interest" description="Disordered" evidence="4">
    <location>
        <begin position="746"/>
        <end position="789"/>
    </location>
</feature>
<evidence type="ECO:0000256" key="2">
    <source>
        <dbReference type="ARBA" id="ARBA00022729"/>
    </source>
</evidence>
<reference evidence="8" key="1">
    <citation type="submission" date="2025-08" db="UniProtKB">
        <authorList>
            <consortium name="RefSeq"/>
        </authorList>
    </citation>
    <scope>IDENTIFICATION</scope>
</reference>
<protein>
    <submittedName>
        <fullName evidence="8">Chondroadherin-like protein isoform X1</fullName>
    </submittedName>
</protein>
<evidence type="ECO:0000256" key="1">
    <source>
        <dbReference type="ARBA" id="ARBA00022614"/>
    </source>
</evidence>
<feature type="compositionally biased region" description="Basic residues" evidence="4">
    <location>
        <begin position="777"/>
        <end position="789"/>
    </location>
</feature>
<evidence type="ECO:0000259" key="5">
    <source>
        <dbReference type="SMART" id="SM00013"/>
    </source>
</evidence>
<dbReference type="PANTHER" id="PTHR24369">
    <property type="entry name" value="ANTIGEN BSP, PUTATIVE-RELATED"/>
    <property type="match status" value="1"/>
</dbReference>
<dbReference type="InterPro" id="IPR050541">
    <property type="entry name" value="LRR_TM_domain-containing"/>
</dbReference>
<dbReference type="SUPFAM" id="SSF52058">
    <property type="entry name" value="L domain-like"/>
    <property type="match status" value="2"/>
</dbReference>
<dbReference type="InterPro" id="IPR001611">
    <property type="entry name" value="Leu-rich_rpt"/>
</dbReference>
<feature type="compositionally biased region" description="Basic residues" evidence="4">
    <location>
        <begin position="759"/>
        <end position="769"/>
    </location>
</feature>
<dbReference type="PROSITE" id="PS51450">
    <property type="entry name" value="LRR"/>
    <property type="match status" value="2"/>
</dbReference>
<dbReference type="Pfam" id="PF13855">
    <property type="entry name" value="LRR_8"/>
    <property type="match status" value="4"/>
</dbReference>
<sequence length="789" mass="88219">MCVKENATAKQQVYFAFPGIVLVGEGSQVSEGGILGKRLLRKMWAPASLFLVSALLTGRLVAERCPQICICDSIKYQVMCLNKNLTEVPVTIPQLTQRLDLRGNVIKTIAAGTFLPIPYLTHLNLQRCKVERIEEGAFRGLGRLVYLNLASNNIVIIYQESFDGLSSLQQLLLENNHIEEIMPGAFGQLGFLSFLNLARNSLVYLPDMVFQGLQLTKWISLSHNSLNVLADEAFGGLPSLRRLSLDHNELQYLPTEALSRLSGTSRLDVGHNPISYIGEEAIEMASLKQLFLDNMALQDVSHRAFVKSPLLHTLDLHNNQLLVLQPLTEMVHLRKINLTGNPVLCTCYMRPFKEWAAKKRIHADVVCAGPVLFRGEHLESLRTTDMKCRDHALEEKLLPSVATIPRGSEVDAVKCPKGCTCSLDSQHANCGHKKLQSIPKGFPSNTQLLDLRHNEFHSIPKGSFPDLKNLTSLHLQNCKIATLQPGAFQDLKHLVYLYLSNNNISSLDAAVFNGLIQLTYLYLDHNGFTQMPEGAFRLLPNLLALHLQHNSIRQLSENAMAGMEKLRWLYLTGNRVAQVSPKALSHAKMLEKLHLDENSLQEVPTKALRGLPILSELKLSKNPIKYIGDGAFFPVARSLQHLYLDNMGLEQISSDAFTGLGPRVKSFYLEKNKMHRVPDLHNFTALEAINLSDVPFHCDCQLLPLRKWLDKLNLRVGATCDTPADVRGQKVKLVTIFQNCPGWSIKKAKQTSSAESKTKTRRSSSKRQRAGNVQLRGNKKNKAVKKGKQ</sequence>
<dbReference type="RefSeq" id="XP_072856252.1">
    <property type="nucleotide sequence ID" value="XM_073000151.1"/>
</dbReference>
<dbReference type="SMART" id="SM00369">
    <property type="entry name" value="LRR_TYP"/>
    <property type="match status" value="17"/>
</dbReference>
<dbReference type="PANTHER" id="PTHR24369:SF210">
    <property type="entry name" value="CHAOPTIN-RELATED"/>
    <property type="match status" value="1"/>
</dbReference>
<proteinExistence type="predicted"/>
<dbReference type="GeneID" id="110076061"/>
<keyword evidence="3" id="KW-0677">Repeat</keyword>
<accession>A0ABM5GF33</accession>
<dbReference type="SMART" id="SM00013">
    <property type="entry name" value="LRRNT"/>
    <property type="match status" value="2"/>
</dbReference>
<feature type="domain" description="LRRCT" evidence="6">
    <location>
        <begin position="341"/>
        <end position="389"/>
    </location>
</feature>
<evidence type="ECO:0000256" key="4">
    <source>
        <dbReference type="SAM" id="MobiDB-lite"/>
    </source>
</evidence>
<keyword evidence="2" id="KW-0732">Signal</keyword>
<organism evidence="7 8">
    <name type="scientific">Pogona vitticeps</name>
    <name type="common">central bearded dragon</name>
    <dbReference type="NCBI Taxonomy" id="103695"/>
    <lineage>
        <taxon>Eukaryota</taxon>
        <taxon>Metazoa</taxon>
        <taxon>Chordata</taxon>
        <taxon>Craniata</taxon>
        <taxon>Vertebrata</taxon>
        <taxon>Euteleostomi</taxon>
        <taxon>Lepidosauria</taxon>
        <taxon>Squamata</taxon>
        <taxon>Bifurcata</taxon>
        <taxon>Unidentata</taxon>
        <taxon>Episquamata</taxon>
        <taxon>Toxicofera</taxon>
        <taxon>Iguania</taxon>
        <taxon>Acrodonta</taxon>
        <taxon>Agamidae</taxon>
        <taxon>Amphibolurinae</taxon>
        <taxon>Pogona</taxon>
    </lineage>
</organism>
<feature type="domain" description="LRRNT" evidence="5">
    <location>
        <begin position="414"/>
        <end position="448"/>
    </location>
</feature>
<name>A0ABM5GF33_9SAUR</name>
<dbReference type="InterPro" id="IPR003591">
    <property type="entry name" value="Leu-rich_rpt_typical-subtyp"/>
</dbReference>
<evidence type="ECO:0000313" key="7">
    <source>
        <dbReference type="Proteomes" id="UP001652642"/>
    </source>
</evidence>
<dbReference type="SMART" id="SM00082">
    <property type="entry name" value="LRRCT"/>
    <property type="match status" value="2"/>
</dbReference>
<evidence type="ECO:0000259" key="6">
    <source>
        <dbReference type="SMART" id="SM00082"/>
    </source>
</evidence>
<dbReference type="Gene3D" id="3.80.10.10">
    <property type="entry name" value="Ribonuclease Inhibitor"/>
    <property type="match status" value="3"/>
</dbReference>